<dbReference type="InterPro" id="IPR001789">
    <property type="entry name" value="Sig_transdc_resp-reg_receiver"/>
</dbReference>
<feature type="domain" description="Histidine kinase" evidence="13">
    <location>
        <begin position="366"/>
        <end position="589"/>
    </location>
</feature>
<dbReference type="Pfam" id="PF00512">
    <property type="entry name" value="HisKA"/>
    <property type="match status" value="1"/>
</dbReference>
<keyword evidence="8" id="KW-0902">Two-component regulatory system</keyword>
<dbReference type="Gene3D" id="3.40.50.2300">
    <property type="match status" value="2"/>
</dbReference>
<comment type="similarity">
    <text evidence="2">In the N-terminal section; belongs to the phytochrome family.</text>
</comment>
<organism evidence="15 16">
    <name type="scientific">Candidatus Choladousia intestinavium</name>
    <dbReference type="NCBI Taxonomy" id="2840727"/>
    <lineage>
        <taxon>Bacteria</taxon>
        <taxon>Bacillati</taxon>
        <taxon>Bacillota</taxon>
        <taxon>Clostridia</taxon>
        <taxon>Lachnospirales</taxon>
        <taxon>Lachnospiraceae</taxon>
        <taxon>Lachnospiraceae incertae sedis</taxon>
        <taxon>Candidatus Choladousia</taxon>
    </lineage>
</organism>
<evidence type="ECO:0000256" key="7">
    <source>
        <dbReference type="ARBA" id="ARBA00022777"/>
    </source>
</evidence>
<dbReference type="FunFam" id="3.30.565.10:FF:000010">
    <property type="entry name" value="Sensor histidine kinase RcsC"/>
    <property type="match status" value="1"/>
</dbReference>
<comment type="caution">
    <text evidence="15">The sequence shown here is derived from an EMBL/GenBank/DDBJ whole genome shotgun (WGS) entry which is preliminary data.</text>
</comment>
<comment type="function">
    <text evidence="9">May play the central regulatory role in sporulation. It may be an element of the effector pathway responsible for the activation of sporulation genes in response to nutritional stress. Spo0A may act in concert with spo0H (a sigma factor) to control the expression of some genes that are critical to the sporulation process.</text>
</comment>
<keyword evidence="5 11" id="KW-0597">Phosphoprotein</keyword>
<evidence type="ECO:0000256" key="10">
    <source>
        <dbReference type="ARBA" id="ARBA00074306"/>
    </source>
</evidence>
<dbReference type="Pfam" id="PF00072">
    <property type="entry name" value="Response_reg"/>
    <property type="match status" value="2"/>
</dbReference>
<keyword evidence="7" id="KW-0418">Kinase</keyword>
<dbReference type="PRINTS" id="PR00344">
    <property type="entry name" value="BCTRLSENSOR"/>
</dbReference>
<comment type="catalytic activity">
    <reaction evidence="1">
        <text>ATP + protein L-histidine = ADP + protein N-phospho-L-histidine.</text>
        <dbReference type="EC" id="2.7.13.3"/>
    </reaction>
</comment>
<accession>A0A9D1AFG0</accession>
<dbReference type="SMART" id="SM00387">
    <property type="entry name" value="HATPase_c"/>
    <property type="match status" value="1"/>
</dbReference>
<dbReference type="SUPFAM" id="SSF47384">
    <property type="entry name" value="Homodimeric domain of signal transducing histidine kinase"/>
    <property type="match status" value="1"/>
</dbReference>
<dbReference type="CDD" id="cd17546">
    <property type="entry name" value="REC_hyHK_CKI1_RcsC-like"/>
    <property type="match status" value="2"/>
</dbReference>
<evidence type="ECO:0000256" key="6">
    <source>
        <dbReference type="ARBA" id="ARBA00022679"/>
    </source>
</evidence>
<dbReference type="InterPro" id="IPR003661">
    <property type="entry name" value="HisK_dim/P_dom"/>
</dbReference>
<dbReference type="Gene3D" id="3.30.450.20">
    <property type="entry name" value="PAS domain"/>
    <property type="match status" value="1"/>
</dbReference>
<evidence type="ECO:0000256" key="1">
    <source>
        <dbReference type="ARBA" id="ARBA00000085"/>
    </source>
</evidence>
<dbReference type="InterPro" id="IPR004358">
    <property type="entry name" value="Sig_transdc_His_kin-like_C"/>
</dbReference>
<dbReference type="InterPro" id="IPR011006">
    <property type="entry name" value="CheY-like_superfamily"/>
</dbReference>
<reference evidence="15" key="1">
    <citation type="submission" date="2020-10" db="EMBL/GenBank/DDBJ databases">
        <authorList>
            <person name="Gilroy R."/>
        </authorList>
    </citation>
    <scope>NUCLEOTIDE SEQUENCE</scope>
    <source>
        <strain evidence="15">ChiSjej4B22-8148</strain>
    </source>
</reference>
<feature type="transmembrane region" description="Helical" evidence="12">
    <location>
        <begin position="189"/>
        <end position="212"/>
    </location>
</feature>
<dbReference type="SMART" id="SM00448">
    <property type="entry name" value="REC"/>
    <property type="match status" value="2"/>
</dbReference>
<evidence type="ECO:0000313" key="16">
    <source>
        <dbReference type="Proteomes" id="UP000886757"/>
    </source>
</evidence>
<dbReference type="PROSITE" id="PS50109">
    <property type="entry name" value="HIS_KIN"/>
    <property type="match status" value="1"/>
</dbReference>
<dbReference type="SMART" id="SM00388">
    <property type="entry name" value="HisKA"/>
    <property type="match status" value="1"/>
</dbReference>
<dbReference type="InterPro" id="IPR036097">
    <property type="entry name" value="HisK_dim/P_sf"/>
</dbReference>
<dbReference type="EC" id="2.7.13.3" evidence="3"/>
<reference evidence="15" key="2">
    <citation type="journal article" date="2021" name="PeerJ">
        <title>Extensive microbial diversity within the chicken gut microbiome revealed by metagenomics and culture.</title>
        <authorList>
            <person name="Gilroy R."/>
            <person name="Ravi A."/>
            <person name="Getino M."/>
            <person name="Pursley I."/>
            <person name="Horton D.L."/>
            <person name="Alikhan N.F."/>
            <person name="Baker D."/>
            <person name="Gharbi K."/>
            <person name="Hall N."/>
            <person name="Watson M."/>
            <person name="Adriaenssens E.M."/>
            <person name="Foster-Nyarko E."/>
            <person name="Jarju S."/>
            <person name="Secka A."/>
            <person name="Antonio M."/>
            <person name="Oren A."/>
            <person name="Chaudhuri R.R."/>
            <person name="La Ragione R."/>
            <person name="Hildebrand F."/>
            <person name="Pallen M.J."/>
        </authorList>
    </citation>
    <scope>NUCLEOTIDE SEQUENCE</scope>
    <source>
        <strain evidence="15">ChiSjej4B22-8148</strain>
    </source>
</reference>
<evidence type="ECO:0000256" key="8">
    <source>
        <dbReference type="ARBA" id="ARBA00023012"/>
    </source>
</evidence>
<feature type="domain" description="Response regulatory" evidence="14">
    <location>
        <begin position="746"/>
        <end position="867"/>
    </location>
</feature>
<feature type="modified residue" description="4-aspartylphosphate" evidence="11">
    <location>
        <position position="798"/>
    </location>
</feature>
<dbReference type="InterPro" id="IPR005467">
    <property type="entry name" value="His_kinase_dom"/>
</dbReference>
<keyword evidence="6" id="KW-0808">Transferase</keyword>
<evidence type="ECO:0000256" key="12">
    <source>
        <dbReference type="SAM" id="Phobius"/>
    </source>
</evidence>
<evidence type="ECO:0000256" key="11">
    <source>
        <dbReference type="PROSITE-ProRule" id="PRU00169"/>
    </source>
</evidence>
<dbReference type="CDD" id="cd00082">
    <property type="entry name" value="HisKA"/>
    <property type="match status" value="1"/>
</dbReference>
<name>A0A9D1AFG0_9FIRM</name>
<evidence type="ECO:0000256" key="5">
    <source>
        <dbReference type="ARBA" id="ARBA00022553"/>
    </source>
</evidence>
<dbReference type="SUPFAM" id="SSF52172">
    <property type="entry name" value="CheY-like"/>
    <property type="match status" value="2"/>
</dbReference>
<dbReference type="InterPro" id="IPR003594">
    <property type="entry name" value="HATPase_dom"/>
</dbReference>
<evidence type="ECO:0000256" key="3">
    <source>
        <dbReference type="ARBA" id="ARBA00012438"/>
    </source>
</evidence>
<evidence type="ECO:0000313" key="15">
    <source>
        <dbReference type="EMBL" id="HIR14392.1"/>
    </source>
</evidence>
<dbReference type="PANTHER" id="PTHR43047:SF78">
    <property type="entry name" value="SENSORY_REGULATORY PROTEIN RPFC"/>
    <property type="match status" value="1"/>
</dbReference>
<evidence type="ECO:0000259" key="13">
    <source>
        <dbReference type="PROSITE" id="PS50109"/>
    </source>
</evidence>
<dbReference type="CDD" id="cd16922">
    <property type="entry name" value="HATPase_EvgS-ArcB-TorS-like"/>
    <property type="match status" value="1"/>
</dbReference>
<evidence type="ECO:0000256" key="2">
    <source>
        <dbReference type="ARBA" id="ARBA00006402"/>
    </source>
</evidence>
<keyword evidence="12" id="KW-0472">Membrane</keyword>
<dbReference type="PANTHER" id="PTHR43047">
    <property type="entry name" value="TWO-COMPONENT HISTIDINE PROTEIN KINASE"/>
    <property type="match status" value="1"/>
</dbReference>
<feature type="transmembrane region" description="Helical" evidence="12">
    <location>
        <begin position="20"/>
        <end position="38"/>
    </location>
</feature>
<dbReference type="AlphaFoldDB" id="A0A9D1AFG0"/>
<dbReference type="Pfam" id="PF02518">
    <property type="entry name" value="HATPase_c"/>
    <property type="match status" value="1"/>
</dbReference>
<dbReference type="Gene3D" id="1.10.287.130">
    <property type="match status" value="1"/>
</dbReference>
<feature type="modified residue" description="4-aspartylphosphate" evidence="11">
    <location>
        <position position="658"/>
    </location>
</feature>
<dbReference type="Proteomes" id="UP000886757">
    <property type="component" value="Unassembled WGS sequence"/>
</dbReference>
<dbReference type="GO" id="GO:0000155">
    <property type="term" value="F:phosphorelay sensor kinase activity"/>
    <property type="evidence" value="ECO:0007669"/>
    <property type="project" value="InterPro"/>
</dbReference>
<protein>
    <recommendedName>
        <fullName evidence="10">Circadian input-output histidine kinase CikA</fullName>
        <ecNumber evidence="3">2.7.13.3</ecNumber>
    </recommendedName>
    <alternativeName>
        <fullName evidence="4">Stage 0 sporulation protein A homolog</fullName>
    </alternativeName>
</protein>
<dbReference type="Gene3D" id="3.30.565.10">
    <property type="entry name" value="Histidine kinase-like ATPase, C-terminal domain"/>
    <property type="match status" value="1"/>
</dbReference>
<evidence type="ECO:0000256" key="4">
    <source>
        <dbReference type="ARBA" id="ARBA00018672"/>
    </source>
</evidence>
<dbReference type="InterPro" id="IPR036890">
    <property type="entry name" value="HATPase_C_sf"/>
</dbReference>
<evidence type="ECO:0000256" key="9">
    <source>
        <dbReference type="ARBA" id="ARBA00024867"/>
    </source>
</evidence>
<proteinExistence type="inferred from homology"/>
<feature type="domain" description="Response regulatory" evidence="14">
    <location>
        <begin position="604"/>
        <end position="725"/>
    </location>
</feature>
<keyword evidence="12" id="KW-1133">Transmembrane helix</keyword>
<keyword evidence="12" id="KW-0812">Transmembrane</keyword>
<dbReference type="PROSITE" id="PS50110">
    <property type="entry name" value="RESPONSE_REGULATORY"/>
    <property type="match status" value="2"/>
</dbReference>
<evidence type="ECO:0000259" key="14">
    <source>
        <dbReference type="PROSITE" id="PS50110"/>
    </source>
</evidence>
<sequence length="873" mass="99606">MQREKKRLLKSKKISSLSGWFMVVLLIAFLFYTIYSVTRLMAWLEDIRQHPIQVLSAGAELQNDIDNVRLSFEQLKNINTPEVVEDVRGQIQVFYEDAREQLDIIEECYLGDPQEIHRLRELMGQIQEDQDAFLNYAAAANRSEEEIIAYSTEYLEENDDEFDNQLDGVMTYARGRLSYFYQEAGNSSFYSILISCLVFAAVLGVFFLYRYLLKQYTLQLQKQNQLFELLSKNVDNLFMINELKYPEKNFISENAERILGFAPDPRNISPEFLFEYMPSEDQEKIRELFQTQGETCWNATFHYQHPSQPEEKIFFLQTYRVFSEDQEQFITVLTDETKLLNIQKELETAIVRAEQANLAKSEFLSRMSHEIRTPMNGIMGMIMIAQQNLSNPEKLSHCLRKINLSSRHLLALINDVLDMSKIESGKVEIKRQNFDFRVFMEGLNNVAFGQAQGKGIEFETVFVGDIEEKLQGDSLRLNQILMNLLSNALKFTPRGGKVLLRVTSLNRTKEECWLKFEVEDTGCGIAEENFEKIFQAFEQENANVSHVYGGTGLGLSISKRFTELMGGKIAVDSRLGEGTVFTVTLPFGRVEEKTEKIRDYSGLHVLVADDDPDSLAHTKLVLEKLRVHVEVTDNGFEAAAKAEQAETAGDPFDLCLIDWKMPYIDGLETLRRIRLAAVTRMPVAVLMTAYDTGEIKEESRKAGVAEVITKPLFESVLTDLLERCFGTEEKEGEKEDPLAYDFRGRRFLLVEDNELNLEIAAELLAATGAVIETACNGKEGAERFAASTPGYYDLILMDVQMPVMDGYEATRMIRRMERQDASRIPILAMTANAFSEDVARSLSCGMNGHISKPIDLKDTIEKIAKALQLWNQG</sequence>
<gene>
    <name evidence="15" type="ORF">IAB31_10785</name>
</gene>
<dbReference type="SUPFAM" id="SSF55874">
    <property type="entry name" value="ATPase domain of HSP90 chaperone/DNA topoisomerase II/histidine kinase"/>
    <property type="match status" value="1"/>
</dbReference>
<dbReference type="EMBL" id="DVGK01000120">
    <property type="protein sequence ID" value="HIR14392.1"/>
    <property type="molecule type" value="Genomic_DNA"/>
</dbReference>